<dbReference type="InterPro" id="IPR001867">
    <property type="entry name" value="OmpR/PhoB-type_DNA-bd"/>
</dbReference>
<dbReference type="SMART" id="SM00448">
    <property type="entry name" value="REC"/>
    <property type="match status" value="1"/>
</dbReference>
<comment type="subcellular location">
    <subcellularLocation>
        <location evidence="1">Cytoplasm</location>
    </subcellularLocation>
</comment>
<dbReference type="CDD" id="cd00383">
    <property type="entry name" value="trans_reg_C"/>
    <property type="match status" value="1"/>
</dbReference>
<dbReference type="AlphaFoldDB" id="A0A7Y9FMU8"/>
<evidence type="ECO:0000313" key="14">
    <source>
        <dbReference type="Proteomes" id="UP000517753"/>
    </source>
</evidence>
<keyword evidence="6 10" id="KW-0238">DNA-binding</keyword>
<dbReference type="GO" id="GO:0032993">
    <property type="term" value="C:protein-DNA complex"/>
    <property type="evidence" value="ECO:0007669"/>
    <property type="project" value="TreeGrafter"/>
</dbReference>
<feature type="modified residue" description="4-aspartylphosphate" evidence="9">
    <location>
        <position position="61"/>
    </location>
</feature>
<dbReference type="EMBL" id="JACCBY010000002">
    <property type="protein sequence ID" value="NYD89922.1"/>
    <property type="molecule type" value="Genomic_DNA"/>
</dbReference>
<dbReference type="Pfam" id="PF00486">
    <property type="entry name" value="Trans_reg_C"/>
    <property type="match status" value="1"/>
</dbReference>
<evidence type="ECO:0000256" key="4">
    <source>
        <dbReference type="ARBA" id="ARBA00023012"/>
    </source>
</evidence>
<evidence type="ECO:0000256" key="7">
    <source>
        <dbReference type="ARBA" id="ARBA00023163"/>
    </source>
</evidence>
<evidence type="ECO:0000259" key="11">
    <source>
        <dbReference type="PROSITE" id="PS50110"/>
    </source>
</evidence>
<dbReference type="CDD" id="cd17574">
    <property type="entry name" value="REC_OmpR"/>
    <property type="match status" value="1"/>
</dbReference>
<proteinExistence type="predicted"/>
<evidence type="ECO:0000256" key="5">
    <source>
        <dbReference type="ARBA" id="ARBA00023015"/>
    </source>
</evidence>
<dbReference type="PROSITE" id="PS50110">
    <property type="entry name" value="RESPONSE_REGULATORY"/>
    <property type="match status" value="1"/>
</dbReference>
<dbReference type="InterPro" id="IPR016032">
    <property type="entry name" value="Sig_transdc_resp-reg_C-effctor"/>
</dbReference>
<dbReference type="InterPro" id="IPR036388">
    <property type="entry name" value="WH-like_DNA-bd_sf"/>
</dbReference>
<dbReference type="InterPro" id="IPR011006">
    <property type="entry name" value="CheY-like_superfamily"/>
</dbReference>
<dbReference type="SMART" id="SM00862">
    <property type="entry name" value="Trans_reg_C"/>
    <property type="match status" value="1"/>
</dbReference>
<feature type="DNA-binding region" description="OmpR/PhoB-type" evidence="10">
    <location>
        <begin position="140"/>
        <end position="240"/>
    </location>
</feature>
<keyword evidence="4" id="KW-0902">Two-component regulatory system</keyword>
<accession>A0A7Y9FMU8</accession>
<dbReference type="PANTHER" id="PTHR48111:SF4">
    <property type="entry name" value="DNA-BINDING DUAL TRANSCRIPTIONAL REGULATOR OMPR"/>
    <property type="match status" value="1"/>
</dbReference>
<comment type="caution">
    <text evidence="13">The sequence shown here is derived from an EMBL/GenBank/DDBJ whole genome shotgun (WGS) entry which is preliminary data.</text>
</comment>
<sequence length="245" mass="26926">MANAEEMGDMPHLLLVDDERSIREPLAQYLTKQGFRVTQAADAESARTRLAAYAIDLVILDVMMPGEDGLSLCRHIAATSDTPVILLTAKAEETDRIVGLEMGADDYVVKPFSPRELATRVKVVLRRLTAGGARQHAPESGSYAFAGWVLKTGERALVDREGVSVPLSTGEYNLLLALVTRPRQVLTRDQLLDLTQGREAAAFDRAIDNQISRLRRKIETDAKLPEIIKTVWGGGYTLAAEVTRL</sequence>
<dbReference type="FunFam" id="1.10.10.10:FF:000099">
    <property type="entry name" value="Two-component system response regulator TorR"/>
    <property type="match status" value="1"/>
</dbReference>
<dbReference type="Gene3D" id="3.40.50.2300">
    <property type="match status" value="1"/>
</dbReference>
<dbReference type="Proteomes" id="UP000517753">
    <property type="component" value="Unassembled WGS sequence"/>
</dbReference>
<dbReference type="SUPFAM" id="SSF52172">
    <property type="entry name" value="CheY-like"/>
    <property type="match status" value="1"/>
</dbReference>
<dbReference type="FunFam" id="3.40.50.2300:FF:000001">
    <property type="entry name" value="DNA-binding response regulator PhoB"/>
    <property type="match status" value="1"/>
</dbReference>
<dbReference type="InterPro" id="IPR039420">
    <property type="entry name" value="WalR-like"/>
</dbReference>
<feature type="domain" description="OmpR/PhoB-type" evidence="12">
    <location>
        <begin position="140"/>
        <end position="240"/>
    </location>
</feature>
<evidence type="ECO:0000313" key="13">
    <source>
        <dbReference type="EMBL" id="NYD89922.1"/>
    </source>
</evidence>
<keyword evidence="3 9" id="KW-0597">Phosphoprotein</keyword>
<dbReference type="GO" id="GO:0006355">
    <property type="term" value="P:regulation of DNA-templated transcription"/>
    <property type="evidence" value="ECO:0007669"/>
    <property type="project" value="InterPro"/>
</dbReference>
<organism evidence="13 14">
    <name type="scientific">Sphingomonas melonis</name>
    <dbReference type="NCBI Taxonomy" id="152682"/>
    <lineage>
        <taxon>Bacteria</taxon>
        <taxon>Pseudomonadati</taxon>
        <taxon>Pseudomonadota</taxon>
        <taxon>Alphaproteobacteria</taxon>
        <taxon>Sphingomonadales</taxon>
        <taxon>Sphingomonadaceae</taxon>
        <taxon>Sphingomonas</taxon>
    </lineage>
</organism>
<dbReference type="GO" id="GO:0000156">
    <property type="term" value="F:phosphorelay response regulator activity"/>
    <property type="evidence" value="ECO:0007669"/>
    <property type="project" value="TreeGrafter"/>
</dbReference>
<keyword evidence="2" id="KW-0963">Cytoplasm</keyword>
<evidence type="ECO:0000259" key="12">
    <source>
        <dbReference type="PROSITE" id="PS51755"/>
    </source>
</evidence>
<gene>
    <name evidence="13" type="ORF">HD841_001702</name>
</gene>
<name>A0A7Y9FMU8_9SPHN</name>
<dbReference type="Gene3D" id="1.10.10.10">
    <property type="entry name" value="Winged helix-like DNA-binding domain superfamily/Winged helix DNA-binding domain"/>
    <property type="match status" value="1"/>
</dbReference>
<dbReference type="GO" id="GO:0005829">
    <property type="term" value="C:cytosol"/>
    <property type="evidence" value="ECO:0007669"/>
    <property type="project" value="TreeGrafter"/>
</dbReference>
<evidence type="ECO:0000256" key="10">
    <source>
        <dbReference type="PROSITE-ProRule" id="PRU01091"/>
    </source>
</evidence>
<dbReference type="Gene3D" id="6.10.250.690">
    <property type="match status" value="1"/>
</dbReference>
<evidence type="ECO:0000256" key="8">
    <source>
        <dbReference type="ARBA" id="ARBA00067337"/>
    </source>
</evidence>
<dbReference type="PROSITE" id="PS51755">
    <property type="entry name" value="OMPR_PHOB"/>
    <property type="match status" value="1"/>
</dbReference>
<keyword evidence="14" id="KW-1185">Reference proteome</keyword>
<dbReference type="SUPFAM" id="SSF46894">
    <property type="entry name" value="C-terminal effector domain of the bipartite response regulators"/>
    <property type="match status" value="1"/>
</dbReference>
<evidence type="ECO:0000256" key="6">
    <source>
        <dbReference type="ARBA" id="ARBA00023125"/>
    </source>
</evidence>
<dbReference type="PANTHER" id="PTHR48111">
    <property type="entry name" value="REGULATOR OF RPOS"/>
    <property type="match status" value="1"/>
</dbReference>
<keyword evidence="7" id="KW-0804">Transcription</keyword>
<evidence type="ECO:0000256" key="3">
    <source>
        <dbReference type="ARBA" id="ARBA00022553"/>
    </source>
</evidence>
<dbReference type="GO" id="GO:0000976">
    <property type="term" value="F:transcription cis-regulatory region binding"/>
    <property type="evidence" value="ECO:0007669"/>
    <property type="project" value="TreeGrafter"/>
</dbReference>
<reference evidence="13 14" key="1">
    <citation type="submission" date="2020-08" db="EMBL/GenBank/DDBJ databases">
        <title>The Agave Microbiome: Exploring the role of microbial communities in plant adaptations to desert environments.</title>
        <authorList>
            <person name="Partida-Martinez L.P."/>
        </authorList>
    </citation>
    <scope>NUCLEOTIDE SEQUENCE [LARGE SCALE GENOMIC DNA]</scope>
    <source>
        <strain evidence="13 14">AS2.3</strain>
    </source>
</reference>
<evidence type="ECO:0000256" key="2">
    <source>
        <dbReference type="ARBA" id="ARBA00022490"/>
    </source>
</evidence>
<evidence type="ECO:0000256" key="9">
    <source>
        <dbReference type="PROSITE-ProRule" id="PRU00169"/>
    </source>
</evidence>
<keyword evidence="5" id="KW-0805">Transcription regulation</keyword>
<dbReference type="InterPro" id="IPR001789">
    <property type="entry name" value="Sig_transdc_resp-reg_receiver"/>
</dbReference>
<protein>
    <recommendedName>
        <fullName evidence="8">Regulatory protein VirG</fullName>
    </recommendedName>
</protein>
<feature type="domain" description="Response regulatory" evidence="11">
    <location>
        <begin position="12"/>
        <end position="125"/>
    </location>
</feature>
<evidence type="ECO:0000256" key="1">
    <source>
        <dbReference type="ARBA" id="ARBA00004496"/>
    </source>
</evidence>
<dbReference type="Pfam" id="PF00072">
    <property type="entry name" value="Response_reg"/>
    <property type="match status" value="1"/>
</dbReference>